<proteinExistence type="predicted"/>
<protein>
    <recommendedName>
        <fullName evidence="3">Transposase</fullName>
    </recommendedName>
</protein>
<feature type="non-terminal residue" evidence="1">
    <location>
        <position position="1"/>
    </location>
</feature>
<keyword evidence="2" id="KW-1185">Reference proteome</keyword>
<name>A0ABX3GCM7_9BACL</name>
<organism evidence="1 2">
    <name type="scientific">Paenibacillus odorifer</name>
    <dbReference type="NCBI Taxonomy" id="189426"/>
    <lineage>
        <taxon>Bacteria</taxon>
        <taxon>Bacillati</taxon>
        <taxon>Bacillota</taxon>
        <taxon>Bacilli</taxon>
        <taxon>Bacillales</taxon>
        <taxon>Paenibacillaceae</taxon>
        <taxon>Paenibacillus</taxon>
    </lineage>
</organism>
<accession>A0ABX3GCM7</accession>
<evidence type="ECO:0000313" key="1">
    <source>
        <dbReference type="EMBL" id="OMC93718.1"/>
    </source>
</evidence>
<dbReference type="Proteomes" id="UP000187158">
    <property type="component" value="Unassembled WGS sequence"/>
</dbReference>
<evidence type="ECO:0008006" key="3">
    <source>
        <dbReference type="Google" id="ProtNLM"/>
    </source>
</evidence>
<evidence type="ECO:0000313" key="2">
    <source>
        <dbReference type="Proteomes" id="UP000187158"/>
    </source>
</evidence>
<sequence>PDLLFNEEYKIMDNRYKILIPVISGEIKPTEFQMYIDSLTDELKMSIGSVSRLYKWKKRYSASFLYVLP</sequence>
<gene>
    <name evidence="1" type="ORF">BSO21_34220</name>
</gene>
<reference evidence="1 2" key="1">
    <citation type="submission" date="2016-11" db="EMBL/GenBank/DDBJ databases">
        <title>Paenibacillus species isolates.</title>
        <authorList>
            <person name="Beno S.M."/>
        </authorList>
    </citation>
    <scope>NUCLEOTIDE SEQUENCE [LARGE SCALE GENOMIC DNA]</scope>
    <source>
        <strain evidence="1 2">FSL H7-0433</strain>
    </source>
</reference>
<dbReference type="RefSeq" id="WP_218641504.1">
    <property type="nucleotide sequence ID" value="NZ_MPVP01000693.1"/>
</dbReference>
<comment type="caution">
    <text evidence="1">The sequence shown here is derived from an EMBL/GenBank/DDBJ whole genome shotgun (WGS) entry which is preliminary data.</text>
</comment>
<dbReference type="EMBL" id="MPVP01000693">
    <property type="protein sequence ID" value="OMC93718.1"/>
    <property type="molecule type" value="Genomic_DNA"/>
</dbReference>